<dbReference type="PATRIC" id="fig|1813736.3.peg.3347"/>
<dbReference type="PANTHER" id="PTHR40094">
    <property type="entry name" value="ALPHA-2-MACROGLOBULIN HOMOLOG"/>
    <property type="match status" value="1"/>
</dbReference>
<dbReference type="CDD" id="cd02891">
    <property type="entry name" value="A2M_like"/>
    <property type="match status" value="1"/>
</dbReference>
<dbReference type="Pfam" id="PF00207">
    <property type="entry name" value="A2M"/>
    <property type="match status" value="1"/>
</dbReference>
<feature type="chain" id="PRO_5007511753" evidence="2">
    <location>
        <begin position="30"/>
        <end position="1565"/>
    </location>
</feature>
<protein>
    <submittedName>
        <fullName evidence="5">MG2 domain protein</fullName>
    </submittedName>
</protein>
<dbReference type="STRING" id="1855912.LuPra_03145"/>
<dbReference type="InterPro" id="IPR011626">
    <property type="entry name" value="Alpha-macroglobulin_TED"/>
</dbReference>
<dbReference type="SMART" id="SM01359">
    <property type="entry name" value="A2M_N_2"/>
    <property type="match status" value="1"/>
</dbReference>
<evidence type="ECO:0000256" key="2">
    <source>
        <dbReference type="SAM" id="SignalP"/>
    </source>
</evidence>
<dbReference type="InterPro" id="IPR002890">
    <property type="entry name" value="MG2"/>
</dbReference>
<evidence type="ECO:0000313" key="5">
    <source>
        <dbReference type="EMBL" id="AMY09918.1"/>
    </source>
</evidence>
<dbReference type="Pfam" id="PF17791">
    <property type="entry name" value="MG3"/>
    <property type="match status" value="1"/>
</dbReference>
<comment type="similarity">
    <text evidence="1">Belongs to the protease inhibitor I39 (alpha-2-macroglobulin) family. Bacterial alpha-2-macroglobulin subfamily.</text>
</comment>
<dbReference type="InterPro" id="IPR008930">
    <property type="entry name" value="Terpenoid_cyclase/PrenylTrfase"/>
</dbReference>
<feature type="signal peptide" evidence="2">
    <location>
        <begin position="1"/>
        <end position="29"/>
    </location>
</feature>
<dbReference type="InterPro" id="IPR041246">
    <property type="entry name" value="Bact_MG10"/>
</dbReference>
<dbReference type="GO" id="GO:0005615">
    <property type="term" value="C:extracellular space"/>
    <property type="evidence" value="ECO:0007669"/>
    <property type="project" value="InterPro"/>
</dbReference>
<evidence type="ECO:0000259" key="3">
    <source>
        <dbReference type="SMART" id="SM01359"/>
    </source>
</evidence>
<reference evidence="5 6" key="1">
    <citation type="journal article" date="2016" name="Genome Announc.">
        <title>First Complete Genome Sequence of a Subdivision 6 Acidobacterium Strain.</title>
        <authorList>
            <person name="Huang S."/>
            <person name="Vieira S."/>
            <person name="Bunk B."/>
            <person name="Riedel T."/>
            <person name="Sproer C."/>
            <person name="Overmann J."/>
        </authorList>
    </citation>
    <scope>NUCLEOTIDE SEQUENCE [LARGE SCALE GENOMIC DNA]</scope>
    <source>
        <strain evidence="6">DSM 100886 HEG_-6_39</strain>
    </source>
</reference>
<dbReference type="InterPro" id="IPR051802">
    <property type="entry name" value="YfhM-like"/>
</dbReference>
<dbReference type="EMBL" id="CP015136">
    <property type="protein sequence ID" value="AMY09918.1"/>
    <property type="molecule type" value="Genomic_DNA"/>
</dbReference>
<feature type="domain" description="Alpha-2-macroglobulin" evidence="4">
    <location>
        <begin position="865"/>
        <end position="956"/>
    </location>
</feature>
<gene>
    <name evidence="5" type="ORF">LuPra_03145</name>
</gene>
<accession>A0A143PP70</accession>
<dbReference type="SMART" id="SM01419">
    <property type="entry name" value="Thiol-ester_cl"/>
    <property type="match status" value="1"/>
</dbReference>
<dbReference type="Pfam" id="PF01835">
    <property type="entry name" value="MG2"/>
    <property type="match status" value="1"/>
</dbReference>
<reference evidence="6" key="2">
    <citation type="submission" date="2016-04" db="EMBL/GenBank/DDBJ databases">
        <title>First Complete Genome Sequence of a Subdivision 6 Acidobacterium.</title>
        <authorList>
            <person name="Huang S."/>
            <person name="Vieira S."/>
            <person name="Bunk B."/>
            <person name="Riedel T."/>
            <person name="Sproeer C."/>
            <person name="Overmann J."/>
        </authorList>
    </citation>
    <scope>NUCLEOTIDE SEQUENCE [LARGE SCALE GENOMIC DNA]</scope>
    <source>
        <strain evidence="6">DSM 100886 HEG_-6_39</strain>
    </source>
</reference>
<organism evidence="5 6">
    <name type="scientific">Luteitalea pratensis</name>
    <dbReference type="NCBI Taxonomy" id="1855912"/>
    <lineage>
        <taxon>Bacteria</taxon>
        <taxon>Pseudomonadati</taxon>
        <taxon>Acidobacteriota</taxon>
        <taxon>Vicinamibacteria</taxon>
        <taxon>Vicinamibacterales</taxon>
        <taxon>Vicinamibacteraceae</taxon>
        <taxon>Luteitalea</taxon>
    </lineage>
</organism>
<sequence length="1565" mass="169438" precursor="true">MSMHRPRLRPGVTAFLLVLVMSMAGIAGAQEQTTPVRPADRPAFSLSSGEIFTSTSSPYITLTFERLGSLDFRIYRVADPVAFFAGLDDAHTLGSGEYTVPTEQTWLERLASWKAGRRADLQSFLRRQVSREYRAQRRAGADKATVQRRVQLGLTAYAQVPLLNDRQVVASWREILPRLADTDVRRIPIEVKRPGVYLVEAVTGTQLAYTILMVSDVALVTKVAPGTMLVYTVDRTKGQPVAGCGVAAIADKVTLGTATTDARGLATIPLGDVTADDLITVGHCGEQAVASTPPTYGLQSNPRRELVAHVFTDRPVYRPGHTVKAKAILRWRTGMAIEPFDQQTVEMAISDRTGRVIHRVRRDVDAFGAVDTEVALPASAALGIYTVEVASGDAKATGSFDVQEYRKPEFEVSVTPGVALARQGQTIDVTVNARYYFGQPVRNAEVRLVVQAGPYYSPLRWVDSESEDENEDGYFYGGDELDTLTATLDAQGQARFKVPLPESETSSDLQVRFEARIKDASDLEVTGSGLAVATWGDYLIAARATPSVARPGTPIDFRVRAVDYRGSGVVGIPVTVQLVRTEWDSNTQQQRREVLTSGNTTTGADGRATWQTRAPESPGSYLLEARAMSGTRAVIDNAYLWVPGATEETYTSGGEVIELVTDKSTYAPGDTAKVAVRGVAPATPVLLTKEARTLTWYDLRQPSSDGTFDVPVTDGDLGDTWVNLLYLKDDKVYYAEKKVRVPATGRAVKIEVTADKAIYRPGEPGVYSLRTLDAAGSPVQAQVALGVVDEAVYGVRKDTTADPLRVFYRTEYSRVTTDYSRQYYFMGYSGTLRLKLAQRRRPLSLADFKGDTPERPQVRKNFPDAIYWSPSVVTGLDGTATVKVDYPDSLTTWRLTARAVTRETQVGMAVARTITTRDLLLRIVAPRFLTERDEVRVPAIVHNYKEGGALPVTVAMTAAGLESRGGAPTTLTVPTGGEARTEWAFGASAPGSATFTGTVTAAGGSDAMALTIPVHPFGARRDVGVSGSVAAGASRTVDLAIPEATNPNARSVVVSLMPSMAGSLLGALDELVNYPYGCTEQTVSSFVPNLLVMRTLDQLKLAPTERMSMLDRVSRAGLARLLRLQHENGGWGWWRTDDDHPFMTAYALYGLLEARAASIEVPSAALQNGTSALARQLVETPAMVPELKAYAAYVLARAAAADAKPEQDGFDAAALVTELWGRRTDMSPYGQAWLLLALHTNKDARAGELAGILATRAQTKGDLAWWTSENDPLLGDWGDATADATAAAVQALAAVRPNDPLIDPALRWLMANRADGMSWASTKQTAMVLYGLLGVMQGRQERPAAVTVTVSSGGQSQSVAFTPADWTRPFPVVVTLPAAAGNNAVTITSAGGPVYWTASARYYDTAEGLERTGTRKLALSRKYFTLAPVRRNGRVVYDERPYIGTASPGDLILVRLVVAGSSDWRYLMIEDPIPAGAEAVTRPDLLELAKPPSWTYGSHREYRDDRVALFLDEMPGRAEFAYLLRVTTPGQFRAMPAQVSPMYVPGVHASSAALSLDVPSAQEPR</sequence>
<name>A0A143PP70_LUTPR</name>
<dbReference type="InterPro" id="IPR011625">
    <property type="entry name" value="A2M_N_BRD"/>
</dbReference>
<dbReference type="InterPro" id="IPR041555">
    <property type="entry name" value="MG3"/>
</dbReference>
<evidence type="ECO:0000259" key="4">
    <source>
        <dbReference type="SMART" id="SM01360"/>
    </source>
</evidence>
<feature type="domain" description="Alpha-2-macroglobulin bait region" evidence="3">
    <location>
        <begin position="657"/>
        <end position="795"/>
    </location>
</feature>
<keyword evidence="6" id="KW-1185">Reference proteome</keyword>
<keyword evidence="2" id="KW-0732">Signal</keyword>
<dbReference type="Proteomes" id="UP000076079">
    <property type="component" value="Chromosome"/>
</dbReference>
<dbReference type="InterPro" id="IPR001599">
    <property type="entry name" value="Macroglobln_a2"/>
</dbReference>
<dbReference type="SMART" id="SM01360">
    <property type="entry name" value="A2M"/>
    <property type="match status" value="1"/>
</dbReference>
<dbReference type="KEGG" id="abac:LuPra_03145"/>
<dbReference type="Gene3D" id="2.20.130.20">
    <property type="match status" value="1"/>
</dbReference>
<proteinExistence type="inferred from homology"/>
<dbReference type="InterPro" id="IPR047565">
    <property type="entry name" value="Alpha-macroglob_thiol-ester_cl"/>
</dbReference>
<evidence type="ECO:0000256" key="1">
    <source>
        <dbReference type="ARBA" id="ARBA00010556"/>
    </source>
</evidence>
<dbReference type="SUPFAM" id="SSF48239">
    <property type="entry name" value="Terpenoid cyclases/Protein prenyltransferases"/>
    <property type="match status" value="1"/>
</dbReference>
<dbReference type="Pfam" id="PF07678">
    <property type="entry name" value="TED_complement"/>
    <property type="match status" value="1"/>
</dbReference>
<dbReference type="Gene3D" id="2.60.40.1930">
    <property type="match status" value="1"/>
</dbReference>
<dbReference type="Pfam" id="PF07703">
    <property type="entry name" value="A2M_BRD"/>
    <property type="match status" value="1"/>
</dbReference>
<dbReference type="PANTHER" id="PTHR40094:SF1">
    <property type="entry name" value="UBIQUITIN DOMAIN-CONTAINING PROTEIN"/>
    <property type="match status" value="1"/>
</dbReference>
<dbReference type="Gene3D" id="1.50.10.20">
    <property type="match status" value="1"/>
</dbReference>
<dbReference type="GO" id="GO:0004866">
    <property type="term" value="F:endopeptidase inhibitor activity"/>
    <property type="evidence" value="ECO:0007669"/>
    <property type="project" value="InterPro"/>
</dbReference>
<dbReference type="Pfam" id="PF17973">
    <property type="entry name" value="bMG10"/>
    <property type="match status" value="1"/>
</dbReference>
<evidence type="ECO:0000313" key="6">
    <source>
        <dbReference type="Proteomes" id="UP000076079"/>
    </source>
</evidence>